<feature type="chain" id="PRO_5002531442" evidence="1">
    <location>
        <begin position="27"/>
        <end position="282"/>
    </location>
</feature>
<dbReference type="CDD" id="cd14256">
    <property type="entry name" value="Dockerin_I"/>
    <property type="match status" value="1"/>
</dbReference>
<evidence type="ECO:0000313" key="2">
    <source>
        <dbReference type="EMBL" id="KKP67104.1"/>
    </source>
</evidence>
<dbReference type="GO" id="GO:0004553">
    <property type="term" value="F:hydrolase activity, hydrolyzing O-glycosyl compounds"/>
    <property type="evidence" value="ECO:0007669"/>
    <property type="project" value="InterPro"/>
</dbReference>
<organism evidence="2 3">
    <name type="scientific">Candidatus Roizmanbacteria bacterium GW2011_GWC2_35_12</name>
    <dbReference type="NCBI Taxonomy" id="1618485"/>
    <lineage>
        <taxon>Bacteria</taxon>
        <taxon>Candidatus Roizmaniibacteriota</taxon>
    </lineage>
</organism>
<gene>
    <name evidence="2" type="ORF">UR63_C0021G0004</name>
</gene>
<proteinExistence type="predicted"/>
<accession>A0A0G0BCG9</accession>
<dbReference type="GO" id="GO:0000272">
    <property type="term" value="P:polysaccharide catabolic process"/>
    <property type="evidence" value="ECO:0007669"/>
    <property type="project" value="InterPro"/>
</dbReference>
<comment type="caution">
    <text evidence="2">The sequence shown here is derived from an EMBL/GenBank/DDBJ whole genome shotgun (WGS) entry which is preliminary data.</text>
</comment>
<dbReference type="Pfam" id="PF00404">
    <property type="entry name" value="Dockerin_1"/>
    <property type="match status" value="1"/>
</dbReference>
<dbReference type="SUPFAM" id="SSF63446">
    <property type="entry name" value="Type I dockerin domain"/>
    <property type="match status" value="1"/>
</dbReference>
<dbReference type="InterPro" id="IPR002105">
    <property type="entry name" value="Dockerin_1_rpt"/>
</dbReference>
<name>A0A0G0BCG9_9BACT</name>
<sequence length="282" mass="30170">MKKIKFFVLALLLVLLFSASKSNVFGLEPGECESCILDTGTNCPQGQYTTVCMTTQNQVSNKCCRPNANTPTPTSEVGNADVNFRNVNVKCNCTTQFSACGNKWGKTNIEWRSCTPNMAGTKTCTIATGTVQNPTFWEVQTCTSNPTATPGGPTPTPGGPTPTVNPQCVCAAAGTSAGSCSPQCDFNKQTGITTYNNPFTMKCTAAATFFQTAPNATNKNDWCRRPERTKGDANGDDKVTLMDYFYYVSAKFGGKIPSSINPDFNGDGAINAEDRAIIIKSL</sequence>
<dbReference type="PROSITE" id="PS00448">
    <property type="entry name" value="CLOS_CELLULOSOME_RPT"/>
    <property type="match status" value="1"/>
</dbReference>
<keyword evidence="1" id="KW-0732">Signal</keyword>
<dbReference type="Gene3D" id="1.10.1330.10">
    <property type="entry name" value="Dockerin domain"/>
    <property type="match status" value="1"/>
</dbReference>
<dbReference type="AlphaFoldDB" id="A0A0G0BCG9"/>
<dbReference type="Proteomes" id="UP000034127">
    <property type="component" value="Unassembled WGS sequence"/>
</dbReference>
<dbReference type="InterPro" id="IPR036439">
    <property type="entry name" value="Dockerin_dom_sf"/>
</dbReference>
<dbReference type="EMBL" id="LBPX01000021">
    <property type="protein sequence ID" value="KKP67104.1"/>
    <property type="molecule type" value="Genomic_DNA"/>
</dbReference>
<evidence type="ECO:0000256" key="1">
    <source>
        <dbReference type="SAM" id="SignalP"/>
    </source>
</evidence>
<evidence type="ECO:0000313" key="3">
    <source>
        <dbReference type="Proteomes" id="UP000034127"/>
    </source>
</evidence>
<feature type="signal peptide" evidence="1">
    <location>
        <begin position="1"/>
        <end position="26"/>
    </location>
</feature>
<reference evidence="2 3" key="1">
    <citation type="journal article" date="2015" name="Nature">
        <title>rRNA introns, odd ribosomes, and small enigmatic genomes across a large radiation of phyla.</title>
        <authorList>
            <person name="Brown C.T."/>
            <person name="Hug L.A."/>
            <person name="Thomas B.C."/>
            <person name="Sharon I."/>
            <person name="Castelle C.J."/>
            <person name="Singh A."/>
            <person name="Wilkins M.J."/>
            <person name="Williams K.H."/>
            <person name="Banfield J.F."/>
        </authorList>
    </citation>
    <scope>NUCLEOTIDE SEQUENCE [LARGE SCALE GENOMIC DNA]</scope>
</reference>
<protein>
    <submittedName>
        <fullName evidence="2">GLEYA adhesin-like protein</fullName>
    </submittedName>
</protein>